<evidence type="ECO:0000259" key="6">
    <source>
        <dbReference type="PROSITE" id="PS51349"/>
    </source>
</evidence>
<evidence type="ECO:0000313" key="8">
    <source>
        <dbReference type="Proteomes" id="UP001500507"/>
    </source>
</evidence>
<dbReference type="PROSITE" id="PS51349">
    <property type="entry name" value="FMN_HYDROXY_ACID_DH_2"/>
    <property type="match status" value="1"/>
</dbReference>
<evidence type="ECO:0000256" key="2">
    <source>
        <dbReference type="ARBA" id="ARBA00022630"/>
    </source>
</evidence>
<evidence type="ECO:0000313" key="7">
    <source>
        <dbReference type="EMBL" id="GAA0873342.1"/>
    </source>
</evidence>
<reference evidence="7 8" key="1">
    <citation type="journal article" date="2019" name="Int. J. Syst. Evol. Microbiol.">
        <title>The Global Catalogue of Microorganisms (GCM) 10K type strain sequencing project: providing services to taxonomists for standard genome sequencing and annotation.</title>
        <authorList>
            <consortium name="The Broad Institute Genomics Platform"/>
            <consortium name="The Broad Institute Genome Sequencing Center for Infectious Disease"/>
            <person name="Wu L."/>
            <person name="Ma J."/>
        </authorList>
    </citation>
    <scope>NUCLEOTIDE SEQUENCE [LARGE SCALE GENOMIC DNA]</scope>
    <source>
        <strain evidence="7 8">JCM 16082</strain>
    </source>
</reference>
<dbReference type="PROSITE" id="PS00557">
    <property type="entry name" value="FMN_HYDROXY_ACID_DH_1"/>
    <property type="match status" value="1"/>
</dbReference>
<comment type="caution">
    <text evidence="7">The sequence shown here is derived from an EMBL/GenBank/DDBJ whole genome shotgun (WGS) entry which is preliminary data.</text>
</comment>
<evidence type="ECO:0000256" key="4">
    <source>
        <dbReference type="ARBA" id="ARBA00023002"/>
    </source>
</evidence>
<keyword evidence="4" id="KW-0560">Oxidoreductase</keyword>
<dbReference type="PANTHER" id="PTHR10578:SF107">
    <property type="entry name" value="2-HYDROXYACID OXIDASE 1"/>
    <property type="match status" value="1"/>
</dbReference>
<dbReference type="Pfam" id="PF01070">
    <property type="entry name" value="FMN_dh"/>
    <property type="match status" value="1"/>
</dbReference>
<sequence length="385" mass="42992">MQLVYNTSYPSVDDLRVKAKKKIPGFAFEYLDGGCNDDVNLRRNTQEIREVQLKPQYLKKHKGSSLKTQLFGHEYDAPFGIAPVGLQGLMWPNAAEILAKAAHQHNIPFVLSTVTTTSIERAAQLTEGKFWFQLYHPTENSLRDDILKRAQDAGCNVLVLLCDVPTFGYRPRDIKNGLSMPPRMTLNNILQILGRPEWALKTLQHGQPNFETLKAYMPNNLDMSQLGAFMDQTFSGRLDEEKIKPIREQWKGKIVLKGVANRLDAQKAYDLGLDGIIVSNHGGRQLDAGESTIKPLKEIAAEYSSKMTVMMDSGLRSGPDIARALAVGASFTFLGRAFMYGVAALGKEGGNHTISILKTQLQQVMEQLCCEKTVDLYEHLIDHTP</sequence>
<evidence type="ECO:0000256" key="1">
    <source>
        <dbReference type="ARBA" id="ARBA00001917"/>
    </source>
</evidence>
<organism evidence="7 8">
    <name type="scientific">Gangjinia marincola</name>
    <dbReference type="NCBI Taxonomy" id="578463"/>
    <lineage>
        <taxon>Bacteria</taxon>
        <taxon>Pseudomonadati</taxon>
        <taxon>Bacteroidota</taxon>
        <taxon>Flavobacteriia</taxon>
        <taxon>Flavobacteriales</taxon>
        <taxon>Flavobacteriaceae</taxon>
        <taxon>Gangjinia</taxon>
    </lineage>
</organism>
<dbReference type="CDD" id="cd02809">
    <property type="entry name" value="alpha_hydroxyacid_oxid_FMN"/>
    <property type="match status" value="1"/>
</dbReference>
<gene>
    <name evidence="7" type="ORF">GCM10009117_24890</name>
</gene>
<dbReference type="InterPro" id="IPR008259">
    <property type="entry name" value="FMN_hydac_DH_AS"/>
</dbReference>
<keyword evidence="8" id="KW-1185">Reference proteome</keyword>
<keyword evidence="3" id="KW-0288">FMN</keyword>
<dbReference type="EMBL" id="BAAAFG010000016">
    <property type="protein sequence ID" value="GAA0873342.1"/>
    <property type="molecule type" value="Genomic_DNA"/>
</dbReference>
<dbReference type="PIRSF" id="PIRSF000138">
    <property type="entry name" value="Al-hdrx_acd_dh"/>
    <property type="match status" value="1"/>
</dbReference>
<evidence type="ECO:0000256" key="3">
    <source>
        <dbReference type="ARBA" id="ARBA00022643"/>
    </source>
</evidence>
<feature type="domain" description="FMN hydroxy acid dehydrogenase" evidence="6">
    <location>
        <begin position="4"/>
        <end position="385"/>
    </location>
</feature>
<dbReference type="PANTHER" id="PTHR10578">
    <property type="entry name" value="S -2-HYDROXY-ACID OXIDASE-RELATED"/>
    <property type="match status" value="1"/>
</dbReference>
<proteinExistence type="inferred from homology"/>
<dbReference type="InterPro" id="IPR013785">
    <property type="entry name" value="Aldolase_TIM"/>
</dbReference>
<name>A0ABN1MK33_9FLAO</name>
<keyword evidence="2" id="KW-0285">Flavoprotein</keyword>
<evidence type="ECO:0000256" key="5">
    <source>
        <dbReference type="ARBA" id="ARBA00024042"/>
    </source>
</evidence>
<dbReference type="SUPFAM" id="SSF51395">
    <property type="entry name" value="FMN-linked oxidoreductases"/>
    <property type="match status" value="1"/>
</dbReference>
<dbReference type="InterPro" id="IPR012133">
    <property type="entry name" value="Alpha-hydoxy_acid_DH_FMN"/>
</dbReference>
<comment type="cofactor">
    <cofactor evidence="1">
        <name>FMN</name>
        <dbReference type="ChEBI" id="CHEBI:58210"/>
    </cofactor>
</comment>
<dbReference type="RefSeq" id="WP_343768223.1">
    <property type="nucleotide sequence ID" value="NZ_BAAAFG010000016.1"/>
</dbReference>
<dbReference type="Gene3D" id="3.20.20.70">
    <property type="entry name" value="Aldolase class I"/>
    <property type="match status" value="1"/>
</dbReference>
<comment type="similarity">
    <text evidence="5">Belongs to the FMN-dependent alpha-hydroxy acid dehydrogenase family.</text>
</comment>
<dbReference type="InterPro" id="IPR000262">
    <property type="entry name" value="FMN-dep_DH"/>
</dbReference>
<accession>A0ABN1MK33</accession>
<dbReference type="Proteomes" id="UP001500507">
    <property type="component" value="Unassembled WGS sequence"/>
</dbReference>
<protein>
    <submittedName>
        <fullName evidence="7">Alpha-hydroxy acid oxidase</fullName>
    </submittedName>
</protein>
<dbReference type="InterPro" id="IPR037396">
    <property type="entry name" value="FMN_HAD"/>
</dbReference>